<dbReference type="InterPro" id="IPR039991">
    <property type="entry name" value="SHOC1"/>
</dbReference>
<organism evidence="2 3">
    <name type="scientific">Xyrichtys novacula</name>
    <name type="common">Pearly razorfish</name>
    <name type="synonym">Hemipteronotus novacula</name>
    <dbReference type="NCBI Taxonomy" id="13765"/>
    <lineage>
        <taxon>Eukaryota</taxon>
        <taxon>Metazoa</taxon>
        <taxon>Chordata</taxon>
        <taxon>Craniata</taxon>
        <taxon>Vertebrata</taxon>
        <taxon>Euteleostomi</taxon>
        <taxon>Actinopterygii</taxon>
        <taxon>Neopterygii</taxon>
        <taxon>Teleostei</taxon>
        <taxon>Neoteleostei</taxon>
        <taxon>Acanthomorphata</taxon>
        <taxon>Eupercaria</taxon>
        <taxon>Labriformes</taxon>
        <taxon>Labridae</taxon>
        <taxon>Xyrichtys</taxon>
    </lineage>
</organism>
<protein>
    <submittedName>
        <fullName evidence="2">Protein shortage in chiasmata 1 ortholog isoform X3</fullName>
    </submittedName>
</protein>
<dbReference type="GO" id="GO:0000712">
    <property type="term" value="P:resolution of meiotic recombination intermediates"/>
    <property type="evidence" value="ECO:0007669"/>
    <property type="project" value="InterPro"/>
</dbReference>
<dbReference type="Proteomes" id="UP001178508">
    <property type="component" value="Chromosome 12"/>
</dbReference>
<proteinExistence type="predicted"/>
<dbReference type="PANTHER" id="PTHR35668">
    <property type="entry name" value="PROTEIN SHORTAGE IN CHIASMATA 1 ORTHOLOG"/>
    <property type="match status" value="1"/>
</dbReference>
<dbReference type="AlphaFoldDB" id="A0AAV1G759"/>
<feature type="compositionally biased region" description="Polar residues" evidence="1">
    <location>
        <begin position="535"/>
        <end position="562"/>
    </location>
</feature>
<dbReference type="Pfam" id="PF17825">
    <property type="entry name" value="DUF5587"/>
    <property type="match status" value="1"/>
</dbReference>
<evidence type="ECO:0000313" key="3">
    <source>
        <dbReference type="Proteomes" id="UP001178508"/>
    </source>
</evidence>
<keyword evidence="3" id="KW-1185">Reference proteome</keyword>
<feature type="region of interest" description="Disordered" evidence="1">
    <location>
        <begin position="597"/>
        <end position="635"/>
    </location>
</feature>
<gene>
    <name evidence="2" type="ORF">XNOV1_A024463</name>
</gene>
<feature type="region of interest" description="Disordered" evidence="1">
    <location>
        <begin position="457"/>
        <end position="500"/>
    </location>
</feature>
<evidence type="ECO:0000313" key="2">
    <source>
        <dbReference type="EMBL" id="CAJ1069312.1"/>
    </source>
</evidence>
<dbReference type="GO" id="GO:0000794">
    <property type="term" value="C:condensed nuclear chromosome"/>
    <property type="evidence" value="ECO:0007669"/>
    <property type="project" value="InterPro"/>
</dbReference>
<dbReference type="PANTHER" id="PTHR35668:SF1">
    <property type="entry name" value="PROTEIN SHORTAGE IN CHIASMATA 1 ORTHOLOG"/>
    <property type="match status" value="1"/>
</dbReference>
<sequence>MMNLLSLPTPFCAGSRDLYPHSAKLPDVTYRTPWTRGQVISACKLSVSVSVLDDLRGKIKPINSLERFSETLSEVKKDLEVVPSSNPDSLIDQDKLVCPQESQINDPCQESFNRCSVDDTKPEKDKDLLLPEELLGVDYLPHFKRHLPTLKAKLSRLRTLPVADPLLSSAGQTISEEAIFRYCASYEKPPNMNTSDIQACANIQEEFGKESLIQEESLLLPLVVDTLNLSQENCSNFSNICGRMNVLPEQLHELPSILEVLKKDAPVSVDISQYEMPKESNKKSSINGDLLESELKGRLMLPTDLELDVTLALTPDQTNQTQICAFTCEPQREELSPLCRRSLVSVTAQKEMETALWKAEKHPAPVVSLLLAEPQSNETAVDFQPLCEALKVVNLENQKVGFAHKLQSEMRMNLCSNHDFTESIETEFSPKEQEEHMEDFQKLPCEHVEFTDTPILMTPVSKTQSPPLRKSETAPPKVTADGKLPQRATSSSTSQRSFLLPSFTTNTKRAISAAVNGIEDKVLPQKIPAVSIVSSANQSSITAGRENSQTRQSTHNPQQAASSRLDIRSDHRGPQCTRSEKDLDPLSTFIMLRSQQTDPPAAEALNPASHQSPGQKTQEQTQPQLQPPPDEVKISDRRPMYISGAVLGNATREQHTPSQLTGQTLSQESRVVQVQATDSQQRAYLELLAFAQPCLSSARQLGLRTSAGEDFSCLAPDQTHFLLRQQEKALSRAQAQSTELVRDQDLLFNQVTLLHVLVTFKELLLKCDLSTACGYLTQAAEACSEQSLQQLVKRLQIILHLSHKNQEPNFKLLELQQELAEWLLCRKGQKIMEKILVMLSVDSEENTSAIISSLSQVTGGAVTAVYPEKDKKKLNGAVVISSVRDSVCVLVCEQHVGPDFPWKCFSLVVEYDHPGQSPWATVCRERGVNHLTFNTIISHNEPGEVSWCLEDKVPYVLFVTEGLLNCPLLLQTLESGFNITVLERSHCPSLQMLGGTHQYAVITVNESTAIIVQKEEELCQERASERVVMRLTALSLQYNCCWLILYCPDLQGGGFSSEAFNNLVLVYSSLVLFSMKSEDLDVKVLIVSEVVEVAKWISQICFHSLMAGDRDPVDYLDRDWLAVIPSEEEKCLCQFPCVNPLVSQLMLRRAPSFRWLLGASLSQLQELLPEVPQKVLKVRKDLPIYD</sequence>
<feature type="compositionally biased region" description="Low complexity" evidence="1">
    <location>
        <begin position="613"/>
        <end position="624"/>
    </location>
</feature>
<feature type="compositionally biased region" description="Basic and acidic residues" evidence="1">
    <location>
        <begin position="565"/>
        <end position="584"/>
    </location>
</feature>
<dbReference type="EMBL" id="OY660875">
    <property type="protein sequence ID" value="CAJ1069312.1"/>
    <property type="molecule type" value="Genomic_DNA"/>
</dbReference>
<dbReference type="GO" id="GO:0016887">
    <property type="term" value="F:ATP hydrolysis activity"/>
    <property type="evidence" value="ECO:0007669"/>
    <property type="project" value="InterPro"/>
</dbReference>
<feature type="compositionally biased region" description="Polar residues" evidence="1">
    <location>
        <begin position="656"/>
        <end position="668"/>
    </location>
</feature>
<reference evidence="2" key="1">
    <citation type="submission" date="2023-08" db="EMBL/GenBank/DDBJ databases">
        <authorList>
            <person name="Alioto T."/>
            <person name="Alioto T."/>
            <person name="Gomez Garrido J."/>
        </authorList>
    </citation>
    <scope>NUCLEOTIDE SEQUENCE</scope>
</reference>
<dbReference type="GO" id="GO:0003697">
    <property type="term" value="F:single-stranded DNA binding"/>
    <property type="evidence" value="ECO:0007669"/>
    <property type="project" value="TreeGrafter"/>
</dbReference>
<feature type="region of interest" description="Disordered" evidence="1">
    <location>
        <begin position="648"/>
        <end position="668"/>
    </location>
</feature>
<evidence type="ECO:0000256" key="1">
    <source>
        <dbReference type="SAM" id="MobiDB-lite"/>
    </source>
</evidence>
<feature type="region of interest" description="Disordered" evidence="1">
    <location>
        <begin position="535"/>
        <end position="584"/>
    </location>
</feature>
<name>A0AAV1G759_XYRNO</name>
<feature type="compositionally biased region" description="Low complexity" evidence="1">
    <location>
        <begin position="485"/>
        <end position="500"/>
    </location>
</feature>
<accession>A0AAV1G759</accession>